<dbReference type="EMBL" id="JAVLSF010001514">
    <property type="protein sequence ID" value="MDR9779045.1"/>
    <property type="molecule type" value="Genomic_DNA"/>
</dbReference>
<evidence type="ECO:0000259" key="3">
    <source>
        <dbReference type="PROSITE" id="PS50894"/>
    </source>
</evidence>
<protein>
    <submittedName>
        <fullName evidence="4">Hpt domain-containing protein</fullName>
    </submittedName>
</protein>
<organism evidence="4 5">
    <name type="scientific">Rhizobium hidalgonense</name>
    <dbReference type="NCBI Taxonomy" id="1538159"/>
    <lineage>
        <taxon>Bacteria</taxon>
        <taxon>Pseudomonadati</taxon>
        <taxon>Pseudomonadota</taxon>
        <taxon>Alphaproteobacteria</taxon>
        <taxon>Hyphomicrobiales</taxon>
        <taxon>Rhizobiaceae</taxon>
        <taxon>Rhizobium/Agrobacterium group</taxon>
        <taxon>Rhizobium</taxon>
    </lineage>
</organism>
<proteinExistence type="predicted"/>
<dbReference type="GO" id="GO:0004672">
    <property type="term" value="F:protein kinase activity"/>
    <property type="evidence" value="ECO:0007669"/>
    <property type="project" value="UniProtKB-ARBA"/>
</dbReference>
<evidence type="ECO:0000313" key="4">
    <source>
        <dbReference type="EMBL" id="MDR9779045.1"/>
    </source>
</evidence>
<evidence type="ECO:0000256" key="2">
    <source>
        <dbReference type="PROSITE-ProRule" id="PRU00110"/>
    </source>
</evidence>
<gene>
    <name evidence="4" type="ORF">RJJ65_41585</name>
</gene>
<dbReference type="InterPro" id="IPR036641">
    <property type="entry name" value="HPT_dom_sf"/>
</dbReference>
<dbReference type="SUPFAM" id="SSF47226">
    <property type="entry name" value="Histidine-containing phosphotransfer domain, HPT domain"/>
    <property type="match status" value="1"/>
</dbReference>
<dbReference type="RefSeq" id="WP_310866961.1">
    <property type="nucleotide sequence ID" value="NZ_JAVLSF010001514.1"/>
</dbReference>
<reference evidence="4" key="1">
    <citation type="submission" date="2023-04" db="EMBL/GenBank/DDBJ databases">
        <title>Genomic characterization of faba bean (Vicia faba) microsymbionts in Mexican soils.</title>
        <authorList>
            <person name="Rivera Orduna F.N."/>
            <person name="Guevara-Luna J."/>
            <person name="Yan J."/>
            <person name="Arroyo-Herrera I."/>
            <person name="Li Y."/>
            <person name="Vasquez-Murrieta M.S."/>
            <person name="Wang E.T."/>
        </authorList>
    </citation>
    <scope>NUCLEOTIDE SEQUENCE</scope>
    <source>
        <strain evidence="4">CH26</strain>
    </source>
</reference>
<dbReference type="PROSITE" id="PS50894">
    <property type="entry name" value="HPT"/>
    <property type="match status" value="1"/>
</dbReference>
<feature type="domain" description="HPt" evidence="3">
    <location>
        <begin position="1"/>
        <end position="62"/>
    </location>
</feature>
<dbReference type="Proteomes" id="UP001268610">
    <property type="component" value="Unassembled WGS sequence"/>
</dbReference>
<dbReference type="GO" id="GO:0000160">
    <property type="term" value="P:phosphorelay signal transduction system"/>
    <property type="evidence" value="ECO:0007669"/>
    <property type="project" value="UniProtKB-KW"/>
</dbReference>
<dbReference type="AlphaFoldDB" id="A0AAJ2H0A6"/>
<dbReference type="Gene3D" id="1.20.120.160">
    <property type="entry name" value="HPT domain"/>
    <property type="match status" value="1"/>
</dbReference>
<sequence length="100" mass="11363">MHTLKGGARMAGITVLGDFSHELEFVYEELATSQKTVPALLGKLLELCHDWLADAIEVLDQQREPLEPVALVQSLQLFRKDADSLISLPRFDEQQQQFRQ</sequence>
<keyword evidence="2" id="KW-0597">Phosphoprotein</keyword>
<evidence type="ECO:0000256" key="1">
    <source>
        <dbReference type="ARBA" id="ARBA00023012"/>
    </source>
</evidence>
<keyword evidence="1" id="KW-0902">Two-component regulatory system</keyword>
<name>A0AAJ2H0A6_9HYPH</name>
<feature type="modified residue" description="Phosphohistidine" evidence="2">
    <location>
        <position position="2"/>
    </location>
</feature>
<feature type="non-terminal residue" evidence="4">
    <location>
        <position position="100"/>
    </location>
</feature>
<dbReference type="InterPro" id="IPR008207">
    <property type="entry name" value="Sig_transdc_His_kin_Hpt_dom"/>
</dbReference>
<comment type="caution">
    <text evidence="4">The sequence shown here is derived from an EMBL/GenBank/DDBJ whole genome shotgun (WGS) entry which is preliminary data.</text>
</comment>
<evidence type="ECO:0000313" key="5">
    <source>
        <dbReference type="Proteomes" id="UP001268610"/>
    </source>
</evidence>
<dbReference type="Pfam" id="PF01627">
    <property type="entry name" value="Hpt"/>
    <property type="match status" value="1"/>
</dbReference>
<accession>A0AAJ2H0A6</accession>